<feature type="compositionally biased region" description="Basic and acidic residues" evidence="1">
    <location>
        <begin position="771"/>
        <end position="788"/>
    </location>
</feature>
<feature type="region of interest" description="Disordered" evidence="1">
    <location>
        <begin position="180"/>
        <end position="238"/>
    </location>
</feature>
<dbReference type="RefSeq" id="XP_062788701.1">
    <property type="nucleotide sequence ID" value="XM_062932650.1"/>
</dbReference>
<accession>A0ABZ1CQM9</accession>
<keyword evidence="3" id="KW-1185">Reference proteome</keyword>
<feature type="compositionally biased region" description="Low complexity" evidence="1">
    <location>
        <begin position="19"/>
        <end position="40"/>
    </location>
</feature>
<dbReference type="GeneID" id="87953019"/>
<protein>
    <submittedName>
        <fullName evidence="2">Uncharacterized protein</fullName>
    </submittedName>
</protein>
<sequence>MTNSKCKSAKAVQPPSTPPLQSSSTTASPLLSPTSSLPGPSEEDFLSDLSESWLDVGSHSSVDGRSSVGPSVLGDVFSDTSSDSHDHDPDHETQSHWSASSDGGRDGDVEDSGAVILEPTPEESVSPSLTGYTDAEASTKLGSSIDTIHTSSDQIRLIFPDGASFTSSSGLLSGGFTPSASISLSTPMPQPDQAPRPRAGTTIEPTLSPITAVGRSSSRRSSSPVHTPKKTTRKVEDSWLRSSRLWAPPKEVEKDRIAESYDYHLLQSTDDIQQIEAVLSEHRNTQDLRMPTVEASTDQTKEDVNSSKSNLNIEQLEDQIFPLKSEVSVDLKENSIEQVEARNSIATDNVEALKTIAKAWSTKISYIALASLFSIALLRSFGSTFCIPFVPDSKDISEPKVVPTTISESLPRSASFWDHLPFASPATTASVAIDPSTSASVVQSDTRLIQQALSTLASIHDKLSSAAVKIPATEQSAIHSQPTSKIEPSGSRSSTSCCSLSVRNTNVALTIPPAVHPPDSRVSMARKFTQKLLGINKTEGVEKPNATEIQASTPNCTCSLSTVVQTEILERLTRISRPALAYAATTSRCLSNVLGLLINALEKDMNEIYHLSGNIVKTTIATSETAIHRAAKGAAVSREIVATALRKVQTQIYSFFTSHSPGSKDESLARASAMLDSLSEYVEDRLDVLSDTLEEQANNMQEKSMDSIYKAKKGLDRLIQEAKKMRGVEEEKVRSTDAEKDGPLPFTHMSSRPFMGRKERARYHRPRRGDKRKEKREEREGVDQELRGKKVNIITHPMPPMEKPSKGKRLLDMVHHGAMAFVL</sequence>
<feature type="region of interest" description="Disordered" evidence="1">
    <location>
        <begin position="1"/>
        <end position="134"/>
    </location>
</feature>
<feature type="compositionally biased region" description="Polar residues" evidence="1">
    <location>
        <begin position="474"/>
        <end position="486"/>
    </location>
</feature>
<evidence type="ECO:0000313" key="3">
    <source>
        <dbReference type="Proteomes" id="UP001329825"/>
    </source>
</evidence>
<feature type="compositionally biased region" description="Basic and acidic residues" evidence="1">
    <location>
        <begin position="726"/>
        <end position="742"/>
    </location>
</feature>
<feature type="region of interest" description="Disordered" evidence="1">
    <location>
        <begin position="474"/>
        <end position="493"/>
    </location>
</feature>
<organism evidence="2 3">
    <name type="scientific">Kwoniella shivajii</name>
    <dbReference type="NCBI Taxonomy" id="564305"/>
    <lineage>
        <taxon>Eukaryota</taxon>
        <taxon>Fungi</taxon>
        <taxon>Dikarya</taxon>
        <taxon>Basidiomycota</taxon>
        <taxon>Agaricomycotina</taxon>
        <taxon>Tremellomycetes</taxon>
        <taxon>Tremellales</taxon>
        <taxon>Cryptococcaceae</taxon>
        <taxon>Kwoniella</taxon>
    </lineage>
</organism>
<gene>
    <name evidence="2" type="ORF">IL334_000888</name>
</gene>
<feature type="compositionally biased region" description="Basic residues" evidence="1">
    <location>
        <begin position="759"/>
        <end position="770"/>
    </location>
</feature>
<feature type="region of interest" description="Disordered" evidence="1">
    <location>
        <begin position="726"/>
        <end position="806"/>
    </location>
</feature>
<proteinExistence type="predicted"/>
<evidence type="ECO:0000256" key="1">
    <source>
        <dbReference type="SAM" id="MobiDB-lite"/>
    </source>
</evidence>
<dbReference type="Proteomes" id="UP001329825">
    <property type="component" value="Chromosome 1"/>
</dbReference>
<name>A0ABZ1CQM9_9TREE</name>
<evidence type="ECO:0000313" key="2">
    <source>
        <dbReference type="EMBL" id="WRT63961.1"/>
    </source>
</evidence>
<reference evidence="2 3" key="1">
    <citation type="submission" date="2024-01" db="EMBL/GenBank/DDBJ databases">
        <title>Comparative genomics of Cryptococcus and Kwoniella reveals pathogenesis evolution and contrasting modes of karyotype evolution via chromosome fusion or intercentromeric recombination.</title>
        <authorList>
            <person name="Coelho M.A."/>
            <person name="David-Palma M."/>
            <person name="Shea T."/>
            <person name="Bowers K."/>
            <person name="McGinley-Smith S."/>
            <person name="Mohammad A.W."/>
            <person name="Gnirke A."/>
            <person name="Yurkov A.M."/>
            <person name="Nowrousian M."/>
            <person name="Sun S."/>
            <person name="Cuomo C.A."/>
            <person name="Heitman J."/>
        </authorList>
    </citation>
    <scope>NUCLEOTIDE SEQUENCE [LARGE SCALE GENOMIC DNA]</scope>
    <source>
        <strain evidence="2">CBS 11374</strain>
    </source>
</reference>
<feature type="compositionally biased region" description="Basic and acidic residues" evidence="1">
    <location>
        <begin position="82"/>
        <end position="94"/>
    </location>
</feature>
<dbReference type="EMBL" id="CP141881">
    <property type="protein sequence ID" value="WRT63961.1"/>
    <property type="molecule type" value="Genomic_DNA"/>
</dbReference>